<name>A0AAD5XPA4_9FUNG</name>
<evidence type="ECO:0000313" key="3">
    <source>
        <dbReference type="Proteomes" id="UP001212152"/>
    </source>
</evidence>
<evidence type="ECO:0000313" key="2">
    <source>
        <dbReference type="EMBL" id="KAJ3181804.1"/>
    </source>
</evidence>
<keyword evidence="1" id="KW-0732">Signal</keyword>
<reference evidence="2" key="1">
    <citation type="submission" date="2020-05" db="EMBL/GenBank/DDBJ databases">
        <title>Phylogenomic resolution of chytrid fungi.</title>
        <authorList>
            <person name="Stajich J.E."/>
            <person name="Amses K."/>
            <person name="Simmons R."/>
            <person name="Seto K."/>
            <person name="Myers J."/>
            <person name="Bonds A."/>
            <person name="Quandt C.A."/>
            <person name="Barry K."/>
            <person name="Liu P."/>
            <person name="Grigoriev I."/>
            <person name="Longcore J.E."/>
            <person name="James T.Y."/>
        </authorList>
    </citation>
    <scope>NUCLEOTIDE SEQUENCE</scope>
    <source>
        <strain evidence="2">JEL0379</strain>
    </source>
</reference>
<keyword evidence="3" id="KW-1185">Reference proteome</keyword>
<comment type="caution">
    <text evidence="2">The sequence shown here is derived from an EMBL/GenBank/DDBJ whole genome shotgun (WGS) entry which is preliminary data.</text>
</comment>
<proteinExistence type="predicted"/>
<gene>
    <name evidence="2" type="ORF">HDU87_000823</name>
</gene>
<feature type="signal peptide" evidence="1">
    <location>
        <begin position="1"/>
        <end position="36"/>
    </location>
</feature>
<sequence length="175" mass="16986">MAVQNSSPRLRCSNALPLIVIVLLAAIATGPLPAAGQGNTINCSGFSVNNQCYTDPRLKECVDRVAPAWPFAGPAPPPGGAPEPNCPSPAVDPTGFKTCLDASLPKPLPNATAVVDGCINSTGVVPVGSSATAPQGGAASPATAVRGGATSAAVAVRGGAAAVASALVIAGLLLV</sequence>
<accession>A0AAD5XPA4</accession>
<organism evidence="2 3">
    <name type="scientific">Geranomyces variabilis</name>
    <dbReference type="NCBI Taxonomy" id="109894"/>
    <lineage>
        <taxon>Eukaryota</taxon>
        <taxon>Fungi</taxon>
        <taxon>Fungi incertae sedis</taxon>
        <taxon>Chytridiomycota</taxon>
        <taxon>Chytridiomycota incertae sedis</taxon>
        <taxon>Chytridiomycetes</taxon>
        <taxon>Spizellomycetales</taxon>
        <taxon>Powellomycetaceae</taxon>
        <taxon>Geranomyces</taxon>
    </lineage>
</organism>
<dbReference type="AlphaFoldDB" id="A0AAD5XPA4"/>
<dbReference type="EMBL" id="JADGJQ010000011">
    <property type="protein sequence ID" value="KAJ3181804.1"/>
    <property type="molecule type" value="Genomic_DNA"/>
</dbReference>
<evidence type="ECO:0000256" key="1">
    <source>
        <dbReference type="SAM" id="SignalP"/>
    </source>
</evidence>
<feature type="chain" id="PRO_5042034363" evidence="1">
    <location>
        <begin position="37"/>
        <end position="175"/>
    </location>
</feature>
<protein>
    <submittedName>
        <fullName evidence="2">Uncharacterized protein</fullName>
    </submittedName>
</protein>
<dbReference type="Proteomes" id="UP001212152">
    <property type="component" value="Unassembled WGS sequence"/>
</dbReference>